<gene>
    <name evidence="1" type="ORF">SAMEA4412673_03578</name>
</gene>
<dbReference type="AlphaFoldDB" id="A0AAJ4XEP3"/>
<reference evidence="1 2" key="1">
    <citation type="submission" date="2017-06" db="EMBL/GenBank/DDBJ databases">
        <authorList>
            <consortium name="Pathogen Informatics"/>
        </authorList>
    </citation>
    <scope>NUCLEOTIDE SEQUENCE [LARGE SCALE GENOMIC DNA]</scope>
    <source>
        <strain evidence="1 2">NCTC12149</strain>
    </source>
</reference>
<dbReference type="KEGG" id="smiz:4412673_03578"/>
<dbReference type="EMBL" id="LT906468">
    <property type="protein sequence ID" value="SNV60136.1"/>
    <property type="molecule type" value="Genomic_DNA"/>
</dbReference>
<protein>
    <submittedName>
        <fullName evidence="1">Uncharacterized protein</fullName>
    </submittedName>
</protein>
<proteinExistence type="predicted"/>
<name>A0AAJ4XEP3_9SPHI</name>
<organism evidence="1 2">
    <name type="scientific">Sphingobacterium mizutaii</name>
    <dbReference type="NCBI Taxonomy" id="1010"/>
    <lineage>
        <taxon>Bacteria</taxon>
        <taxon>Pseudomonadati</taxon>
        <taxon>Bacteroidota</taxon>
        <taxon>Sphingobacteriia</taxon>
        <taxon>Sphingobacteriales</taxon>
        <taxon>Sphingobacteriaceae</taxon>
        <taxon>Sphingobacterium</taxon>
    </lineage>
</organism>
<sequence>MWLYLSEKSIQYGFFDDASNFFYNTLRVILVFLHENYKEH</sequence>
<accession>A0AAJ4XEP3</accession>
<dbReference type="Proteomes" id="UP000215355">
    <property type="component" value="Chromosome 1"/>
</dbReference>
<evidence type="ECO:0000313" key="1">
    <source>
        <dbReference type="EMBL" id="SNV60136.1"/>
    </source>
</evidence>
<evidence type="ECO:0000313" key="2">
    <source>
        <dbReference type="Proteomes" id="UP000215355"/>
    </source>
</evidence>